<evidence type="ECO:0000313" key="14">
    <source>
        <dbReference type="EMBL" id="KAA0705648.1"/>
    </source>
</evidence>
<dbReference type="GO" id="GO:0045893">
    <property type="term" value="P:positive regulation of DNA-templated transcription"/>
    <property type="evidence" value="ECO:0007669"/>
    <property type="project" value="UniProtKB-ARBA"/>
</dbReference>
<evidence type="ECO:0000256" key="10">
    <source>
        <dbReference type="PROSITE-ProRule" id="PRU00042"/>
    </source>
</evidence>
<dbReference type="FunFam" id="3.30.160.60:FF:001732">
    <property type="entry name" value="Zgc:162936"/>
    <property type="match status" value="1"/>
</dbReference>
<accession>A0A5A9N8R2</accession>
<dbReference type="Gene3D" id="3.30.160.60">
    <property type="entry name" value="Classic Zinc Finger"/>
    <property type="match status" value="3"/>
</dbReference>
<feature type="compositionally biased region" description="Low complexity" evidence="12">
    <location>
        <begin position="133"/>
        <end position="144"/>
    </location>
</feature>
<dbReference type="SUPFAM" id="SSF57667">
    <property type="entry name" value="beta-beta-alpha zinc fingers"/>
    <property type="match status" value="2"/>
</dbReference>
<keyword evidence="15" id="KW-1185">Reference proteome</keyword>
<feature type="domain" description="C2H2-type" evidence="13">
    <location>
        <begin position="316"/>
        <end position="344"/>
    </location>
</feature>
<feature type="domain" description="C2H2-type" evidence="13">
    <location>
        <begin position="288"/>
        <end position="315"/>
    </location>
</feature>
<keyword evidence="11" id="KW-0175">Coiled coil</keyword>
<keyword evidence="3" id="KW-0677">Repeat</keyword>
<dbReference type="InterPro" id="IPR013087">
    <property type="entry name" value="Znf_C2H2_type"/>
</dbReference>
<sequence>MSQIDALVTNVAELLTAAVQEVLHIMGHAVSEYQKEAARTRVENQNLQMKLKELQERMAVVSGDIKNLFYEFTQHEPHPGENYETMIYHGKSMVVKESWSERISFTGKNHLHLTPTEDPRHSLQGTCNDSLNQQRPSSQSQSSPITILNPSLHDIGEEPITSEEPLTSNRIKVESKPEPLACSVSETDNVTTDVINIPEGPLVNEHSQEPFSTNVVSYDQIHNLPNSTFVISEHILRSRVENTVDVNNVPTISGWRENSHSCHVCGKTFASSSSLGAHFVCHSNERPFVCKCCNFRFSRLADLKKHERIHTGERPYKCSLCGRRFNRTENLKRHLRKIHNGAVITQAVNSVMD</sequence>
<evidence type="ECO:0000256" key="11">
    <source>
        <dbReference type="SAM" id="Coils"/>
    </source>
</evidence>
<evidence type="ECO:0000256" key="3">
    <source>
        <dbReference type="ARBA" id="ARBA00022737"/>
    </source>
</evidence>
<dbReference type="PROSITE" id="PS00028">
    <property type="entry name" value="ZINC_FINGER_C2H2_1"/>
    <property type="match status" value="3"/>
</dbReference>
<dbReference type="GO" id="GO:0005694">
    <property type="term" value="C:chromosome"/>
    <property type="evidence" value="ECO:0007669"/>
    <property type="project" value="UniProtKB-ARBA"/>
</dbReference>
<keyword evidence="2" id="KW-0479">Metal-binding</keyword>
<evidence type="ECO:0000256" key="9">
    <source>
        <dbReference type="ARBA" id="ARBA00023242"/>
    </source>
</evidence>
<dbReference type="GO" id="GO:0005634">
    <property type="term" value="C:nucleus"/>
    <property type="evidence" value="ECO:0007669"/>
    <property type="project" value="UniProtKB-SubCell"/>
</dbReference>
<dbReference type="PROSITE" id="PS50157">
    <property type="entry name" value="ZINC_FINGER_C2H2_2"/>
    <property type="match status" value="3"/>
</dbReference>
<dbReference type="FunFam" id="3.30.160.60:FF:001485">
    <property type="entry name" value="Krueppel-related zinc finger protein"/>
    <property type="match status" value="1"/>
</dbReference>
<dbReference type="GO" id="GO:0008270">
    <property type="term" value="F:zinc ion binding"/>
    <property type="evidence" value="ECO:0007669"/>
    <property type="project" value="UniProtKB-KW"/>
</dbReference>
<comment type="subcellular location">
    <subcellularLocation>
        <location evidence="1">Nucleus</location>
    </subcellularLocation>
</comment>
<evidence type="ECO:0000256" key="4">
    <source>
        <dbReference type="ARBA" id="ARBA00022771"/>
    </source>
</evidence>
<keyword evidence="8" id="KW-0804">Transcription</keyword>
<keyword evidence="5" id="KW-0862">Zinc</keyword>
<evidence type="ECO:0000256" key="6">
    <source>
        <dbReference type="ARBA" id="ARBA00023015"/>
    </source>
</evidence>
<keyword evidence="9" id="KW-0539">Nucleus</keyword>
<keyword evidence="4 10" id="KW-0863">Zinc-finger</keyword>
<dbReference type="AlphaFoldDB" id="A0A5A9N8R2"/>
<dbReference type="GO" id="GO:0000981">
    <property type="term" value="F:DNA-binding transcription factor activity, RNA polymerase II-specific"/>
    <property type="evidence" value="ECO:0007669"/>
    <property type="project" value="TreeGrafter"/>
</dbReference>
<evidence type="ECO:0000256" key="12">
    <source>
        <dbReference type="SAM" id="MobiDB-lite"/>
    </source>
</evidence>
<proteinExistence type="predicted"/>
<comment type="caution">
    <text evidence="14">The sequence shown here is derived from an EMBL/GenBank/DDBJ whole genome shotgun (WGS) entry which is preliminary data.</text>
</comment>
<dbReference type="PANTHER" id="PTHR10032">
    <property type="entry name" value="ZINC FINGER PROTEIN WITH KRAB AND SCAN DOMAINS"/>
    <property type="match status" value="1"/>
</dbReference>
<evidence type="ECO:0000256" key="5">
    <source>
        <dbReference type="ARBA" id="ARBA00022833"/>
    </source>
</evidence>
<dbReference type="Pfam" id="PF00096">
    <property type="entry name" value="zf-C2H2"/>
    <property type="match status" value="2"/>
</dbReference>
<gene>
    <name evidence="14" type="ORF">E1301_Tti004410</name>
</gene>
<dbReference type="InterPro" id="IPR027756">
    <property type="entry name" value="Ovo-like"/>
</dbReference>
<evidence type="ECO:0000256" key="1">
    <source>
        <dbReference type="ARBA" id="ARBA00004123"/>
    </source>
</evidence>
<dbReference type="GO" id="GO:0000978">
    <property type="term" value="F:RNA polymerase II cis-regulatory region sequence-specific DNA binding"/>
    <property type="evidence" value="ECO:0007669"/>
    <property type="project" value="TreeGrafter"/>
</dbReference>
<organism evidence="14 15">
    <name type="scientific">Triplophysa tibetana</name>
    <dbReference type="NCBI Taxonomy" id="1572043"/>
    <lineage>
        <taxon>Eukaryota</taxon>
        <taxon>Metazoa</taxon>
        <taxon>Chordata</taxon>
        <taxon>Craniata</taxon>
        <taxon>Vertebrata</taxon>
        <taxon>Euteleostomi</taxon>
        <taxon>Actinopterygii</taxon>
        <taxon>Neopterygii</taxon>
        <taxon>Teleostei</taxon>
        <taxon>Ostariophysi</taxon>
        <taxon>Cypriniformes</taxon>
        <taxon>Nemacheilidae</taxon>
        <taxon>Triplophysa</taxon>
    </lineage>
</organism>
<feature type="region of interest" description="Disordered" evidence="12">
    <location>
        <begin position="113"/>
        <end position="165"/>
    </location>
</feature>
<keyword evidence="6" id="KW-0805">Transcription regulation</keyword>
<feature type="domain" description="C2H2-type" evidence="13">
    <location>
        <begin position="260"/>
        <end position="287"/>
    </location>
</feature>
<evidence type="ECO:0000313" key="15">
    <source>
        <dbReference type="Proteomes" id="UP000324632"/>
    </source>
</evidence>
<evidence type="ECO:0000256" key="2">
    <source>
        <dbReference type="ARBA" id="ARBA00022723"/>
    </source>
</evidence>
<reference evidence="14 15" key="1">
    <citation type="journal article" date="2019" name="Mol. Ecol. Resour.">
        <title>Chromosome-level genome assembly of Triplophysa tibetana, a fish adapted to the harsh high-altitude environment of the Tibetan Plateau.</title>
        <authorList>
            <person name="Yang X."/>
            <person name="Liu H."/>
            <person name="Ma Z."/>
            <person name="Zou Y."/>
            <person name="Zou M."/>
            <person name="Mao Y."/>
            <person name="Li X."/>
            <person name="Wang H."/>
            <person name="Chen T."/>
            <person name="Wang W."/>
            <person name="Yang R."/>
        </authorList>
    </citation>
    <scope>NUCLEOTIDE SEQUENCE [LARGE SCALE GENOMIC DNA]</scope>
    <source>
        <strain evidence="14">TTIB1903HZAU</strain>
        <tissue evidence="14">Muscle</tissue>
    </source>
</reference>
<dbReference type="SMART" id="SM00355">
    <property type="entry name" value="ZnF_C2H2"/>
    <property type="match status" value="3"/>
</dbReference>
<dbReference type="GO" id="GO:0009913">
    <property type="term" value="P:epidermal cell differentiation"/>
    <property type="evidence" value="ECO:0007669"/>
    <property type="project" value="TreeGrafter"/>
</dbReference>
<feature type="coiled-coil region" evidence="11">
    <location>
        <begin position="30"/>
        <end position="64"/>
    </location>
</feature>
<keyword evidence="7" id="KW-0238">DNA-binding</keyword>
<dbReference type="EMBL" id="SOYY01000021">
    <property type="protein sequence ID" value="KAA0705648.1"/>
    <property type="molecule type" value="Genomic_DNA"/>
</dbReference>
<protein>
    <recommendedName>
        <fullName evidence="13">C2H2-type domain-containing protein</fullName>
    </recommendedName>
</protein>
<evidence type="ECO:0000259" key="13">
    <source>
        <dbReference type="PROSITE" id="PS50157"/>
    </source>
</evidence>
<name>A0A5A9N8R2_9TELE</name>
<dbReference type="InterPro" id="IPR036236">
    <property type="entry name" value="Znf_C2H2_sf"/>
</dbReference>
<dbReference type="Proteomes" id="UP000324632">
    <property type="component" value="Chromosome 21"/>
</dbReference>
<dbReference type="PANTHER" id="PTHR10032:SF271">
    <property type="entry name" value="RH12261P-RELATED"/>
    <property type="match status" value="1"/>
</dbReference>
<feature type="compositionally biased region" description="Polar residues" evidence="12">
    <location>
        <begin position="123"/>
        <end position="132"/>
    </location>
</feature>
<evidence type="ECO:0000256" key="8">
    <source>
        <dbReference type="ARBA" id="ARBA00023163"/>
    </source>
</evidence>
<evidence type="ECO:0000256" key="7">
    <source>
        <dbReference type="ARBA" id="ARBA00023125"/>
    </source>
</evidence>